<evidence type="ECO:0000256" key="8">
    <source>
        <dbReference type="ARBA" id="ARBA00023049"/>
    </source>
</evidence>
<evidence type="ECO:0000256" key="6">
    <source>
        <dbReference type="ARBA" id="ARBA00022801"/>
    </source>
</evidence>
<comment type="similarity">
    <text evidence="10">Belongs to the peptidase M15 family.</text>
</comment>
<gene>
    <name evidence="12" type="ORF">ENSA5_69790</name>
</gene>
<evidence type="ECO:0000256" key="10">
    <source>
        <dbReference type="ARBA" id="ARBA00093448"/>
    </source>
</evidence>
<organism evidence="12 13">
    <name type="scientific">Enhygromyxa salina</name>
    <dbReference type="NCBI Taxonomy" id="215803"/>
    <lineage>
        <taxon>Bacteria</taxon>
        <taxon>Pseudomonadati</taxon>
        <taxon>Myxococcota</taxon>
        <taxon>Polyangia</taxon>
        <taxon>Nannocystales</taxon>
        <taxon>Nannocystaceae</taxon>
        <taxon>Enhygromyxa</taxon>
    </lineage>
</organism>
<evidence type="ECO:0000256" key="1">
    <source>
        <dbReference type="ARBA" id="ARBA00001947"/>
    </source>
</evidence>
<dbReference type="Gene3D" id="3.30.1380.10">
    <property type="match status" value="1"/>
</dbReference>
<dbReference type="GO" id="GO:0008237">
    <property type="term" value="F:metallopeptidase activity"/>
    <property type="evidence" value="ECO:0007669"/>
    <property type="project" value="UniProtKB-KW"/>
</dbReference>
<comment type="pathway">
    <text evidence="2">Cell wall biogenesis; cell wall polysaccharide biosynthesis.</text>
</comment>
<evidence type="ECO:0000313" key="12">
    <source>
        <dbReference type="EMBL" id="PRP89942.1"/>
    </source>
</evidence>
<keyword evidence="8" id="KW-0482">Metalloprotease</keyword>
<dbReference type="GO" id="GO:0071555">
    <property type="term" value="P:cell wall organization"/>
    <property type="evidence" value="ECO:0007669"/>
    <property type="project" value="UniProtKB-KW"/>
</dbReference>
<evidence type="ECO:0000256" key="4">
    <source>
        <dbReference type="ARBA" id="ARBA00022723"/>
    </source>
</evidence>
<protein>
    <recommendedName>
        <fullName evidence="11">Murein endopeptidase K</fullName>
    </recommendedName>
</protein>
<reference evidence="12 13" key="1">
    <citation type="submission" date="2018-03" db="EMBL/GenBank/DDBJ databases">
        <title>Draft Genome Sequences of the Obligatory Marine Myxobacteria Enhygromyxa salina SWB005.</title>
        <authorList>
            <person name="Poehlein A."/>
            <person name="Moghaddam J.A."/>
            <person name="Harms H."/>
            <person name="Alanjari M."/>
            <person name="Koenig G.M."/>
            <person name="Daniel R."/>
            <person name="Schaeberle T.F."/>
        </authorList>
    </citation>
    <scope>NUCLEOTIDE SEQUENCE [LARGE SCALE GENOMIC DNA]</scope>
    <source>
        <strain evidence="12 13">SWB005</strain>
    </source>
</reference>
<accession>A0A2S9XAQ7</accession>
<dbReference type="PANTHER" id="PTHR37425:SF1">
    <property type="entry name" value="OUTER MEMBRANE PROTEIN"/>
    <property type="match status" value="1"/>
</dbReference>
<dbReference type="GO" id="GO:0006508">
    <property type="term" value="P:proteolysis"/>
    <property type="evidence" value="ECO:0007669"/>
    <property type="project" value="UniProtKB-KW"/>
</dbReference>
<evidence type="ECO:0000256" key="3">
    <source>
        <dbReference type="ARBA" id="ARBA00022670"/>
    </source>
</evidence>
<comment type="cofactor">
    <cofactor evidence="1">
        <name>Zn(2+)</name>
        <dbReference type="ChEBI" id="CHEBI:29105"/>
    </cofactor>
</comment>
<dbReference type="PANTHER" id="PTHR37425">
    <property type="match status" value="1"/>
</dbReference>
<keyword evidence="7" id="KW-0862">Zinc</keyword>
<dbReference type="AlphaFoldDB" id="A0A2S9XAQ7"/>
<dbReference type="RefSeq" id="WP_106396093.1">
    <property type="nucleotide sequence ID" value="NZ_PVNK01000310.1"/>
</dbReference>
<evidence type="ECO:0000256" key="11">
    <source>
        <dbReference type="ARBA" id="ARBA00093666"/>
    </source>
</evidence>
<dbReference type="InterPro" id="IPR010275">
    <property type="entry name" value="MepK"/>
</dbReference>
<keyword evidence="13" id="KW-1185">Reference proteome</keyword>
<evidence type="ECO:0000256" key="7">
    <source>
        <dbReference type="ARBA" id="ARBA00022833"/>
    </source>
</evidence>
<evidence type="ECO:0000313" key="13">
    <source>
        <dbReference type="Proteomes" id="UP000237968"/>
    </source>
</evidence>
<dbReference type="GO" id="GO:0046872">
    <property type="term" value="F:metal ion binding"/>
    <property type="evidence" value="ECO:0007669"/>
    <property type="project" value="UniProtKB-KW"/>
</dbReference>
<dbReference type="Pfam" id="PF05951">
    <property type="entry name" value="Peptidase_M15_2"/>
    <property type="match status" value="1"/>
</dbReference>
<keyword evidence="5" id="KW-0732">Signal</keyword>
<dbReference type="EMBL" id="PVNK01000310">
    <property type="protein sequence ID" value="PRP89942.1"/>
    <property type="molecule type" value="Genomic_DNA"/>
</dbReference>
<keyword evidence="6" id="KW-0378">Hydrolase</keyword>
<dbReference type="Proteomes" id="UP000237968">
    <property type="component" value="Unassembled WGS sequence"/>
</dbReference>
<dbReference type="OrthoDB" id="9782994at2"/>
<name>A0A2S9XAQ7_9BACT</name>
<evidence type="ECO:0000256" key="9">
    <source>
        <dbReference type="ARBA" id="ARBA00023316"/>
    </source>
</evidence>
<sequence>MLALALAAVLAQAPTPSTPSKKDAYLAAKQDAHTRRPARATQRADRPIWARNLRTHEIRALTGPSGLAEGAAGQAGRSAFFRCWFTHGEGPIPAALVAVIVAAAEHFEVREVQIISGFRHPKYNLLLTKKGREVATKSQHPLGNAIDFLLPEVEARELYEWLLGTHDGGVGFYPISEFVHIDLARKRTWRGT</sequence>
<proteinExistence type="inferred from homology"/>
<keyword evidence="4" id="KW-0479">Metal-binding</keyword>
<evidence type="ECO:0000256" key="5">
    <source>
        <dbReference type="ARBA" id="ARBA00022729"/>
    </source>
</evidence>
<keyword evidence="9" id="KW-0961">Cell wall biogenesis/degradation</keyword>
<keyword evidence="3" id="KW-0645">Protease</keyword>
<dbReference type="InterPro" id="IPR009045">
    <property type="entry name" value="Zn_M74/Hedgehog-like"/>
</dbReference>
<dbReference type="SUPFAM" id="SSF55166">
    <property type="entry name" value="Hedgehog/DD-peptidase"/>
    <property type="match status" value="1"/>
</dbReference>
<evidence type="ECO:0000256" key="2">
    <source>
        <dbReference type="ARBA" id="ARBA00004776"/>
    </source>
</evidence>
<comment type="caution">
    <text evidence="12">The sequence shown here is derived from an EMBL/GenBank/DDBJ whole genome shotgun (WGS) entry which is preliminary data.</text>
</comment>